<organism evidence="2">
    <name type="scientific">freshwater metagenome</name>
    <dbReference type="NCBI Taxonomy" id="449393"/>
    <lineage>
        <taxon>unclassified sequences</taxon>
        <taxon>metagenomes</taxon>
        <taxon>ecological metagenomes</taxon>
    </lineage>
</organism>
<proteinExistence type="predicted"/>
<reference evidence="2" key="1">
    <citation type="submission" date="2020-05" db="EMBL/GenBank/DDBJ databases">
        <authorList>
            <person name="Chiriac C."/>
            <person name="Salcher M."/>
            <person name="Ghai R."/>
            <person name="Kavagutti S V."/>
        </authorList>
    </citation>
    <scope>NUCLEOTIDE SEQUENCE</scope>
</reference>
<dbReference type="EMBL" id="CAFBMK010000294">
    <property type="protein sequence ID" value="CAB4946489.1"/>
    <property type="molecule type" value="Genomic_DNA"/>
</dbReference>
<name>A0A6J7JV26_9ZZZZ</name>
<protein>
    <submittedName>
        <fullName evidence="2">Unannotated protein</fullName>
    </submittedName>
</protein>
<evidence type="ECO:0000256" key="1">
    <source>
        <dbReference type="SAM" id="MobiDB-lite"/>
    </source>
</evidence>
<accession>A0A6J7JV26</accession>
<evidence type="ECO:0000313" key="2">
    <source>
        <dbReference type="EMBL" id="CAB4946489.1"/>
    </source>
</evidence>
<feature type="region of interest" description="Disordered" evidence="1">
    <location>
        <begin position="13"/>
        <end position="53"/>
    </location>
</feature>
<feature type="compositionally biased region" description="Low complexity" evidence="1">
    <location>
        <begin position="13"/>
        <end position="26"/>
    </location>
</feature>
<dbReference type="AlphaFoldDB" id="A0A6J7JV26"/>
<sequence length="53" mass="5668">MNIIRRILSMASANRAGRTGTAPAGRRGLGRRRAQPTTPKATGLAALRGLLRR</sequence>
<feature type="compositionally biased region" description="Low complexity" evidence="1">
    <location>
        <begin position="43"/>
        <end position="53"/>
    </location>
</feature>
<gene>
    <name evidence="2" type="ORF">UFOPK3564_03252</name>
</gene>